<feature type="transmembrane region" description="Helical" evidence="8">
    <location>
        <begin position="180"/>
        <end position="200"/>
    </location>
</feature>
<keyword evidence="12" id="KW-1185">Reference proteome</keyword>
<evidence type="ECO:0000313" key="12">
    <source>
        <dbReference type="Proteomes" id="UP000195729"/>
    </source>
</evidence>
<evidence type="ECO:0000256" key="8">
    <source>
        <dbReference type="SAM" id="Phobius"/>
    </source>
</evidence>
<dbReference type="Proteomes" id="UP000195814">
    <property type="component" value="Chromosome"/>
</dbReference>
<sequence length="298" mass="32602">MNFLFPLGAVIIWAINSIVSKLTVGLITPEAISFYRWIIALLMLTPFVLPSVIRNRVALSREWLKLLVLGALGMVLYQSLAYYAARTVSALFIGIIVASIPLLTIIFSLFILRLKPTLGIVFGAILSFAGLTWLISQGHPQQLLSHGLGSGELMMIVAAAAYALYGVLTKRWSMNLPQWQSLYVQILFAVLLLIPGFLLTPNIALTSQNIPLVLYAAIPASVIAPWLWIQGVVRLGANTASIFLNLSPVFTAIIAIIFLHEKLHSFHWIGGGLTLAGVVLAQRLRTPLGRRAGQNLSR</sequence>
<feature type="transmembrane region" description="Helical" evidence="8">
    <location>
        <begin position="66"/>
        <end position="85"/>
    </location>
</feature>
<evidence type="ECO:0000259" key="9">
    <source>
        <dbReference type="Pfam" id="PF00892"/>
    </source>
</evidence>
<keyword evidence="3" id="KW-1003">Cell membrane</keyword>
<feature type="transmembrane region" description="Helical" evidence="8">
    <location>
        <begin position="212"/>
        <end position="229"/>
    </location>
</feature>
<dbReference type="PANTHER" id="PTHR32322:SF18">
    <property type="entry name" value="S-ADENOSYLMETHIONINE_S-ADENOSYLHOMOCYSTEINE TRANSPORTER"/>
    <property type="match status" value="1"/>
</dbReference>
<dbReference type="AlphaFoldDB" id="A0A1Y0LL10"/>
<feature type="transmembrane region" description="Helical" evidence="8">
    <location>
        <begin position="148"/>
        <end position="168"/>
    </location>
</feature>
<feature type="domain" description="EamA" evidence="9">
    <location>
        <begin position="5"/>
        <end position="134"/>
    </location>
</feature>
<feature type="transmembrane region" description="Helical" evidence="8">
    <location>
        <begin position="118"/>
        <end position="136"/>
    </location>
</feature>
<feature type="domain" description="EamA" evidence="9">
    <location>
        <begin position="150"/>
        <end position="280"/>
    </location>
</feature>
<dbReference type="Gene3D" id="1.10.3730.20">
    <property type="match status" value="1"/>
</dbReference>
<comment type="similarity">
    <text evidence="2">Belongs to the drug/metabolite transporter (DMT) superfamily. 10 TMS drug/metabolite exporter (DME) (TC 2.A.7.3) family.</text>
</comment>
<dbReference type="SUPFAM" id="SSF103481">
    <property type="entry name" value="Multidrug resistance efflux transporter EmrE"/>
    <property type="match status" value="2"/>
</dbReference>
<evidence type="ECO:0000256" key="2">
    <source>
        <dbReference type="ARBA" id="ARBA00009853"/>
    </source>
</evidence>
<dbReference type="KEGG" id="tci:A7K98_13800"/>
<feature type="transmembrane region" description="Helical" evidence="8">
    <location>
        <begin position="7"/>
        <end position="28"/>
    </location>
</feature>
<evidence type="ECO:0000256" key="4">
    <source>
        <dbReference type="ARBA" id="ARBA00022692"/>
    </source>
</evidence>
<evidence type="ECO:0000256" key="3">
    <source>
        <dbReference type="ARBA" id="ARBA00022475"/>
    </source>
</evidence>
<dbReference type="EMBL" id="CP015581">
    <property type="protein sequence ID" value="ARU98772.1"/>
    <property type="molecule type" value="Genomic_DNA"/>
</dbReference>
<name>A0A1Y0LL10_TATCI</name>
<organism evidence="10 13">
    <name type="scientific">Tatumella citrea</name>
    <name type="common">Pantoea citrea</name>
    <dbReference type="NCBI Taxonomy" id="53336"/>
    <lineage>
        <taxon>Bacteria</taxon>
        <taxon>Pseudomonadati</taxon>
        <taxon>Pseudomonadota</taxon>
        <taxon>Gammaproteobacteria</taxon>
        <taxon>Enterobacterales</taxon>
        <taxon>Erwiniaceae</taxon>
        <taxon>Tatumella</taxon>
    </lineage>
</organism>
<gene>
    <name evidence="10" type="ORF">A7K98_13800</name>
    <name evidence="11" type="ORF">A7K99_13785</name>
</gene>
<keyword evidence="5 8" id="KW-1133">Transmembrane helix</keyword>
<evidence type="ECO:0000256" key="6">
    <source>
        <dbReference type="ARBA" id="ARBA00023136"/>
    </source>
</evidence>
<keyword evidence="6 8" id="KW-0472">Membrane</keyword>
<reference evidence="12 13" key="1">
    <citation type="submission" date="2016-05" db="EMBL/GenBank/DDBJ databases">
        <title>Complete genome sequence of two 2,5-diketo-D-glunonic acid producing strain Tatumella citrea.</title>
        <authorList>
            <person name="Duan C."/>
            <person name="Yang J."/>
            <person name="Yang S."/>
        </authorList>
    </citation>
    <scope>NUCLEOTIDE SEQUENCE [LARGE SCALE GENOMIC DNA]</scope>
    <source>
        <strain evidence="11 12">ATCC 39140</strain>
        <strain evidence="10 13">DSM 13699</strain>
    </source>
</reference>
<dbReference type="EMBL" id="CP015579">
    <property type="protein sequence ID" value="ARU94734.1"/>
    <property type="molecule type" value="Genomic_DNA"/>
</dbReference>
<feature type="transmembrane region" description="Helical" evidence="8">
    <location>
        <begin position="241"/>
        <end position="259"/>
    </location>
</feature>
<feature type="transmembrane region" description="Helical" evidence="8">
    <location>
        <begin position="265"/>
        <end position="281"/>
    </location>
</feature>
<comment type="subcellular location">
    <subcellularLocation>
        <location evidence="1">Cell membrane</location>
        <topology evidence="1">Multi-pass membrane protein</topology>
    </subcellularLocation>
</comment>
<dbReference type="InterPro" id="IPR037185">
    <property type="entry name" value="EmrE-like"/>
</dbReference>
<protein>
    <recommendedName>
        <fullName evidence="7">Threonine/homoserine exporter RhtA</fullName>
    </recommendedName>
</protein>
<evidence type="ECO:0000256" key="5">
    <source>
        <dbReference type="ARBA" id="ARBA00022989"/>
    </source>
</evidence>
<evidence type="ECO:0000256" key="1">
    <source>
        <dbReference type="ARBA" id="ARBA00004651"/>
    </source>
</evidence>
<dbReference type="Proteomes" id="UP000195729">
    <property type="component" value="Chromosome"/>
</dbReference>
<dbReference type="Pfam" id="PF00892">
    <property type="entry name" value="EamA"/>
    <property type="match status" value="2"/>
</dbReference>
<feature type="transmembrane region" description="Helical" evidence="8">
    <location>
        <begin position="91"/>
        <end position="111"/>
    </location>
</feature>
<accession>A0A1Y0LL10</accession>
<proteinExistence type="inferred from homology"/>
<evidence type="ECO:0000256" key="7">
    <source>
        <dbReference type="ARBA" id="ARBA00040595"/>
    </source>
</evidence>
<dbReference type="InterPro" id="IPR050638">
    <property type="entry name" value="AA-Vitamin_Transporters"/>
</dbReference>
<feature type="transmembrane region" description="Helical" evidence="8">
    <location>
        <begin position="34"/>
        <end position="54"/>
    </location>
</feature>
<dbReference type="GO" id="GO:0005886">
    <property type="term" value="C:plasma membrane"/>
    <property type="evidence" value="ECO:0007669"/>
    <property type="project" value="UniProtKB-SubCell"/>
</dbReference>
<dbReference type="OrthoDB" id="4167046at2"/>
<evidence type="ECO:0000313" key="10">
    <source>
        <dbReference type="EMBL" id="ARU94734.1"/>
    </source>
</evidence>
<dbReference type="PANTHER" id="PTHR32322">
    <property type="entry name" value="INNER MEMBRANE TRANSPORTER"/>
    <property type="match status" value="1"/>
</dbReference>
<keyword evidence="4 8" id="KW-0812">Transmembrane</keyword>
<evidence type="ECO:0000313" key="11">
    <source>
        <dbReference type="EMBL" id="ARU98772.1"/>
    </source>
</evidence>
<dbReference type="InterPro" id="IPR000620">
    <property type="entry name" value="EamA_dom"/>
</dbReference>
<dbReference type="RefSeq" id="WP_087489105.1">
    <property type="nucleotide sequence ID" value="NZ_CP015579.1"/>
</dbReference>
<evidence type="ECO:0000313" key="13">
    <source>
        <dbReference type="Proteomes" id="UP000195814"/>
    </source>
</evidence>